<comment type="caution">
    <text evidence="1">The sequence shown here is derived from an EMBL/GenBank/DDBJ whole genome shotgun (WGS) entry which is preliminary data.</text>
</comment>
<accession>A0ABT0CGT1</accession>
<protein>
    <submittedName>
        <fullName evidence="1">Uncharacterized protein</fullName>
    </submittedName>
</protein>
<gene>
    <name evidence="1" type="ORF">MKI86_01625</name>
</gene>
<sequence length="69" mass="7894">MTHASDIAKEYQRLGGKRLAKIDDNMISTRTWEDEPAEAAAFWRENVEVLSEKKQAEVVTNLKTITTEQ</sequence>
<name>A0ABT0CGT1_9HYPH</name>
<evidence type="ECO:0000313" key="2">
    <source>
        <dbReference type="Proteomes" id="UP001201844"/>
    </source>
</evidence>
<dbReference type="EMBL" id="JAKVIN010000001">
    <property type="protein sequence ID" value="MCJ8147826.1"/>
    <property type="molecule type" value="Genomic_DNA"/>
</dbReference>
<organism evidence="1 2">
    <name type="scientific">Shinella sedimenti</name>
    <dbReference type="NCBI Taxonomy" id="2919913"/>
    <lineage>
        <taxon>Bacteria</taxon>
        <taxon>Pseudomonadati</taxon>
        <taxon>Pseudomonadota</taxon>
        <taxon>Alphaproteobacteria</taxon>
        <taxon>Hyphomicrobiales</taxon>
        <taxon>Rhizobiaceae</taxon>
        <taxon>Shinella</taxon>
    </lineage>
</organism>
<dbReference type="RefSeq" id="WP_241596236.1">
    <property type="nucleotide sequence ID" value="NZ_JAKVIN010000001.1"/>
</dbReference>
<reference evidence="1 2" key="1">
    <citation type="submission" date="2022-02" db="EMBL/GenBank/DDBJ databases">
        <title>Shinella B3.7 sp. nov., isolated from Sediment (Zhairuo Island).</title>
        <authorList>
            <person name="Chen G."/>
        </authorList>
    </citation>
    <scope>NUCLEOTIDE SEQUENCE [LARGE SCALE GENOMIC DNA]</scope>
    <source>
        <strain evidence="1 2">B3.7</strain>
    </source>
</reference>
<keyword evidence="2" id="KW-1185">Reference proteome</keyword>
<evidence type="ECO:0000313" key="1">
    <source>
        <dbReference type="EMBL" id="MCJ8147826.1"/>
    </source>
</evidence>
<dbReference type="Proteomes" id="UP001201844">
    <property type="component" value="Unassembled WGS sequence"/>
</dbReference>
<proteinExistence type="predicted"/>